<name>A0A158QSL8_MESCO</name>
<dbReference type="OrthoDB" id="6581954at2759"/>
<evidence type="ECO:0000256" key="10">
    <source>
        <dbReference type="SAM" id="Phobius"/>
    </source>
</evidence>
<dbReference type="GO" id="GO:0005335">
    <property type="term" value="F:serotonin:sodium:chloride symporter activity"/>
    <property type="evidence" value="ECO:0007669"/>
    <property type="project" value="TreeGrafter"/>
</dbReference>
<evidence type="ECO:0000256" key="8">
    <source>
        <dbReference type="RuleBase" id="RU003732"/>
    </source>
</evidence>
<dbReference type="InterPro" id="IPR016024">
    <property type="entry name" value="ARM-type_fold"/>
</dbReference>
<protein>
    <recommendedName>
        <fullName evidence="8">Transporter</fullName>
    </recommendedName>
</protein>
<dbReference type="SMART" id="SM00515">
    <property type="entry name" value="eIF5C"/>
    <property type="match status" value="1"/>
</dbReference>
<feature type="binding site" evidence="6">
    <location>
        <position position="66"/>
    </location>
    <ligand>
        <name>Na(+)</name>
        <dbReference type="ChEBI" id="CHEBI:29101"/>
        <label>1</label>
    </ligand>
</feature>
<dbReference type="SMART" id="SM00543">
    <property type="entry name" value="MIF4G"/>
    <property type="match status" value="1"/>
</dbReference>
<dbReference type="InterPro" id="IPR003307">
    <property type="entry name" value="W2_domain"/>
</dbReference>
<feature type="compositionally biased region" description="Basic and acidic residues" evidence="9">
    <location>
        <begin position="1407"/>
        <end position="1424"/>
    </location>
</feature>
<feature type="transmembrane region" description="Helical" evidence="10">
    <location>
        <begin position="411"/>
        <end position="440"/>
    </location>
</feature>
<dbReference type="SUPFAM" id="SSF48371">
    <property type="entry name" value="ARM repeat"/>
    <property type="match status" value="2"/>
</dbReference>
<evidence type="ECO:0000256" key="2">
    <source>
        <dbReference type="ARBA" id="ARBA00022448"/>
    </source>
</evidence>
<dbReference type="Pfam" id="PF02854">
    <property type="entry name" value="MIF4G"/>
    <property type="match status" value="1"/>
</dbReference>
<dbReference type="InterPro" id="IPR037272">
    <property type="entry name" value="SNS_sf"/>
</dbReference>
<dbReference type="PROSITE" id="PS50267">
    <property type="entry name" value="NA_NEUROTRAN_SYMP_3"/>
    <property type="match status" value="1"/>
</dbReference>
<comment type="similarity">
    <text evidence="8">Belongs to the sodium:neurotransmitter symporter (SNF) (TC 2.A.22) family.</text>
</comment>
<keyword evidence="6" id="KW-0915">Sodium</keyword>
<proteinExistence type="inferred from homology"/>
<keyword evidence="8" id="KW-0769">Symport</keyword>
<gene>
    <name evidence="12" type="ORF">MCOS_LOCUS1028</name>
</gene>
<feature type="region of interest" description="Disordered" evidence="9">
    <location>
        <begin position="1453"/>
        <end position="1508"/>
    </location>
</feature>
<feature type="compositionally biased region" description="Polar residues" evidence="9">
    <location>
        <begin position="1481"/>
        <end position="1492"/>
    </location>
</feature>
<feature type="binding site" evidence="6">
    <location>
        <position position="426"/>
    </location>
    <ligand>
        <name>Na(+)</name>
        <dbReference type="ChEBI" id="CHEBI:29101"/>
        <label>1</label>
    </ligand>
</feature>
<feature type="binding site" evidence="6">
    <location>
        <position position="73"/>
    </location>
    <ligand>
        <name>Na(+)</name>
        <dbReference type="ChEBI" id="CHEBI:29101"/>
        <label>1</label>
    </ligand>
</feature>
<dbReference type="Gene3D" id="1.25.40.180">
    <property type="match status" value="3"/>
</dbReference>
<dbReference type="InterPro" id="IPR000175">
    <property type="entry name" value="Na/ntran_symport"/>
</dbReference>
<feature type="domain" description="W2" evidence="11">
    <location>
        <begin position="1826"/>
        <end position="2039"/>
    </location>
</feature>
<dbReference type="InterPro" id="IPR029033">
    <property type="entry name" value="His_PPase_superfam"/>
</dbReference>
<feature type="transmembrane region" description="Helical" evidence="10">
    <location>
        <begin position="241"/>
        <end position="260"/>
    </location>
</feature>
<dbReference type="Pfam" id="PF00209">
    <property type="entry name" value="SNF"/>
    <property type="match status" value="1"/>
</dbReference>
<dbReference type="GO" id="GO:0043005">
    <property type="term" value="C:neuron projection"/>
    <property type="evidence" value="ECO:0007669"/>
    <property type="project" value="TreeGrafter"/>
</dbReference>
<feature type="transmembrane region" description="Helical" evidence="10">
    <location>
        <begin position="132"/>
        <end position="160"/>
    </location>
</feature>
<evidence type="ECO:0000256" key="3">
    <source>
        <dbReference type="ARBA" id="ARBA00022692"/>
    </source>
</evidence>
<evidence type="ECO:0000256" key="1">
    <source>
        <dbReference type="ARBA" id="ARBA00004141"/>
    </source>
</evidence>
<dbReference type="PANTHER" id="PTHR11616:SF279">
    <property type="entry name" value="SODIUM-DEPENDENT SEROTONIN TRANSPORTER"/>
    <property type="match status" value="1"/>
</dbReference>
<evidence type="ECO:0000256" key="9">
    <source>
        <dbReference type="SAM" id="MobiDB-lite"/>
    </source>
</evidence>
<dbReference type="STRING" id="53468.A0A158QSL8"/>
<evidence type="ECO:0000259" key="11">
    <source>
        <dbReference type="PROSITE" id="PS51363"/>
    </source>
</evidence>
<feature type="disulfide bond" evidence="7">
    <location>
        <begin position="172"/>
        <end position="182"/>
    </location>
</feature>
<dbReference type="GO" id="GO:0098793">
    <property type="term" value="C:presynapse"/>
    <property type="evidence" value="ECO:0007669"/>
    <property type="project" value="GOC"/>
</dbReference>
<evidence type="ECO:0000256" key="6">
    <source>
        <dbReference type="PIRSR" id="PIRSR600175-1"/>
    </source>
</evidence>
<feature type="transmembrane region" description="Helical" evidence="10">
    <location>
        <begin position="60"/>
        <end position="78"/>
    </location>
</feature>
<feature type="transmembrane region" description="Helical" evidence="10">
    <location>
        <begin position="90"/>
        <end position="111"/>
    </location>
</feature>
<feature type="transmembrane region" description="Helical" evidence="10">
    <location>
        <begin position="527"/>
        <end position="548"/>
    </location>
</feature>
<feature type="binding site" evidence="6">
    <location>
        <position position="423"/>
    </location>
    <ligand>
        <name>Na(+)</name>
        <dbReference type="ChEBI" id="CHEBI:29101"/>
        <label>1</label>
    </ligand>
</feature>
<evidence type="ECO:0000313" key="13">
    <source>
        <dbReference type="Proteomes" id="UP000267029"/>
    </source>
</evidence>
<evidence type="ECO:0000256" key="5">
    <source>
        <dbReference type="ARBA" id="ARBA00023136"/>
    </source>
</evidence>
<dbReference type="PROSITE" id="PS51363">
    <property type="entry name" value="W2"/>
    <property type="match status" value="1"/>
</dbReference>
<keyword evidence="7" id="KW-1015">Disulfide bond</keyword>
<keyword evidence="3 8" id="KW-0812">Transmembrane</keyword>
<feature type="region of interest" description="Disordered" evidence="9">
    <location>
        <begin position="1604"/>
        <end position="1633"/>
    </location>
</feature>
<evidence type="ECO:0000313" key="12">
    <source>
        <dbReference type="EMBL" id="VDD75025.1"/>
    </source>
</evidence>
<feature type="binding site" evidence="6">
    <location>
        <position position="69"/>
    </location>
    <ligand>
        <name>Na(+)</name>
        <dbReference type="ChEBI" id="CHEBI:29101"/>
        <label>1</label>
    </ligand>
</feature>
<dbReference type="Proteomes" id="UP000267029">
    <property type="component" value="Unassembled WGS sequence"/>
</dbReference>
<accession>A0A158QSL8</accession>
<evidence type="ECO:0000256" key="4">
    <source>
        <dbReference type="ARBA" id="ARBA00022989"/>
    </source>
</evidence>
<keyword evidence="5 10" id="KW-0472">Membrane</keyword>
<feature type="transmembrane region" description="Helical" evidence="10">
    <location>
        <begin position="483"/>
        <end position="506"/>
    </location>
</feature>
<feature type="binding site" evidence="6">
    <location>
        <position position="358"/>
    </location>
    <ligand>
        <name>Na(+)</name>
        <dbReference type="ChEBI" id="CHEBI:29101"/>
        <label>1</label>
    </ligand>
</feature>
<dbReference type="GO" id="GO:0005886">
    <property type="term" value="C:plasma membrane"/>
    <property type="evidence" value="ECO:0007669"/>
    <property type="project" value="TreeGrafter"/>
</dbReference>
<dbReference type="SUPFAM" id="SSF53254">
    <property type="entry name" value="Phosphoglycerate mutase-like"/>
    <property type="match status" value="1"/>
</dbReference>
<feature type="transmembrane region" description="Helical" evidence="10">
    <location>
        <begin position="568"/>
        <end position="592"/>
    </location>
</feature>
<keyword evidence="4 10" id="KW-1133">Transmembrane helix</keyword>
<dbReference type="SUPFAM" id="SSF161070">
    <property type="entry name" value="SNF-like"/>
    <property type="match status" value="1"/>
</dbReference>
<sequence length="2047" mass="229643">MPLIMTSPTGDDIAKPEHGTPPRSENQLSLHDPSPEVEVAKTEVVKQEHKRERWDTKVDFLLSVIGFAVDLGNIWRFPYICYQNGGGAFLIPYLLMYVFGGLPLFYLELALGQFQRSGCISVWNRICPLFTGLGYGICIIASYTAWYYNTVISWALFYMFDSMRSRLPWDSCDNWWNDNETCITVYQKLVSDVNETHGNVTANQTRITVNTTGYYSSTEQYFYNRVLQIQYSDGFNKMGTIRWEVALCLLAVFTLVYFALWKGVKSSGKAVWITATLPYVILLILLIRGLTLKGSLMGIQYYLLPDFGRLKSIEVWNAAASQIFFSLGPGFGVLLALASYNKFSNNCYRDAMITSAINCGTSFLSGFVVFSVLGHMCYRMNKTMDTVANEGPSLVFIAYPEAIATLPGSTFWAVIFMLMLITLGLDSTFGGLEAIITALLDRWPKLRKRRELVVLIMIIYCYIGALPTTTNGGYYILTLFDTYGAPFSILFIVFCECVALCWCYGVRRFSRDVETMLGFRPGWFWQICWAVISPAFMLGIFVLNITFFRPPEITVMGRTVKADTWVHVLSWMLVFSSLVTIPICAVVTFVNAKGTFKERLRALVTPGVRPSFSDFHVHPNSVQKRDPEVKDACEAENERSKCLFKCVWTPDSTKDAPETVIPIEHVDIFDQTPVDEDTVDLTYKPYKLPGGESIGMLTTVGQKELYQLGIRLRKEYAGADNLISDPVNLAEIQQVVRSTRVGRNIKSLRSLIAGMTEGHVEKPLVIPTMRFEEDVLFPNTQTCPWLKKMFIEGTEELKTCPGLSTLKKKLREALRVDHLIDELEDEEGKESRDCQVYYVRDDYIARKDLRPPDPKLCTLVWNIIQRIVNALAHTSKYEAPYFAGEITRSERDSAPPAWEAARGRESWLHNNFPLPPTLSALDPEVDHFSAVELLSELLGARRNWTANLDVNIGPVLHIILSKIRAYADIPPLQLMAVHDSTLLPLLCALDCCDEIWPPFGADIIFEIYSQTSGSSVSEFLGPVKDTNFTSNDNIDSKIDWTTDILDNLWVRVRYLGKGQPLASLWNLPESVHRMTGSNEFIPLRYVVQKLTPFALSLTDYRIKCQSLMDDAEPAGKIHGAKNFILNKATAETFISLSKSILAISIDSPDALDVIVQLIFQKASNEPNFTYIYSQLCVVLFEKARNFETENQNSTFKLLLLKRCENEFLKRKTIDFTNPVARQRFIGATRFIAYLGCYHGIPEKILHECVKSFLSSKQKGKPSNTVSTSNAQMEPTLSSGYPKEDESVALDMECFCEFLKIAGPHMDTDKARNLMDQYFDRVAKILERASPEYLRQYGPGSGKFIPLSTRVRFMIRDVIELRQNHWTPLFEGQLSDRDKPWLLSDLRKEIDMTSSGELSLSRASPGPHDLRNTCHKGTESLERESDWMKLNRMGKALCSRGKDVDLFSNGESSASVATSHRSRDGGYNSSHSHNLSYVRRQTPPSAQDVSSRSVYREFDAGSNGSSGSNGSNCLWVRRAVSRPDHRPYHPHRSLVANESYSQPKAAISNGPNSAVFFEPEYLHSQHKSQCYRASSCASSTAVTPATISPDLDAMAAGRFDAKQLTSSAVPSWRPTSVKPPPPLSRQYPHHHHNNPPSVITYAEKQAPLDENKEAAKAVMSILSQTTNTQQAVGQLREKGLIPRLNKEAILKIVLLFCDGNSTGFSLDRKSKHKACQLVSVFSLANSIEGQLMTSAIHAAWPRVLQSLSSTSPKTSLAFLAARLALAELLSLEKLAEPLSAGRHHPLFLLVLQQLAQMANSNLRPGGFLTLDDSLDDGDYIPEGVVFGEDKEERRDQLIALFAASGVVLEKMLPEGNQAPSRVMALLQERGIEFFFPSLCLAAETLCPLLTAGDLSEFASHLGELSDFGPDVVHSLMSAAFERVRLAGSPAGDSDDDAMDLEEAVWKAMVTDGQLKLCVPPERQMDVLHALQVFWHDRGMPKGFVLRCFRNLYDFDLVEKATFFAWQEEVDQNYPAKGQVLFEVMRWLTWLETAELEVTSDDAGDAPDA</sequence>
<dbReference type="GO" id="GO:0051378">
    <property type="term" value="F:serotonin binding"/>
    <property type="evidence" value="ECO:0007669"/>
    <property type="project" value="TreeGrafter"/>
</dbReference>
<dbReference type="CDD" id="cd11497">
    <property type="entry name" value="SLC6sbd_SERT-like"/>
    <property type="match status" value="1"/>
</dbReference>
<keyword evidence="6" id="KW-0479">Metal-binding</keyword>
<dbReference type="PRINTS" id="PR00176">
    <property type="entry name" value="NANEUSMPORT"/>
</dbReference>
<feature type="transmembrane region" description="Helical" evidence="10">
    <location>
        <begin position="452"/>
        <end position="477"/>
    </location>
</feature>
<dbReference type="PROSITE" id="PS00610">
    <property type="entry name" value="NA_NEUROTRAN_SYMP_1"/>
    <property type="match status" value="1"/>
</dbReference>
<dbReference type="GO" id="GO:0003723">
    <property type="term" value="F:RNA binding"/>
    <property type="evidence" value="ECO:0007669"/>
    <property type="project" value="InterPro"/>
</dbReference>
<dbReference type="GO" id="GO:0006865">
    <property type="term" value="P:amino acid transport"/>
    <property type="evidence" value="ECO:0007669"/>
    <property type="project" value="TreeGrafter"/>
</dbReference>
<dbReference type="Gene3D" id="3.40.50.1240">
    <property type="entry name" value="Phosphoglycerate mutase-like"/>
    <property type="match status" value="2"/>
</dbReference>
<feature type="transmembrane region" description="Helical" evidence="10">
    <location>
        <begin position="319"/>
        <end position="340"/>
    </location>
</feature>
<feature type="binding site" evidence="6">
    <location>
        <position position="427"/>
    </location>
    <ligand>
        <name>Na(+)</name>
        <dbReference type="ChEBI" id="CHEBI:29101"/>
        <label>1</label>
    </ligand>
</feature>
<dbReference type="EMBL" id="UXSR01000111">
    <property type="protein sequence ID" value="VDD75025.1"/>
    <property type="molecule type" value="Genomic_DNA"/>
</dbReference>
<feature type="binding site" evidence="6">
    <location>
        <position position="326"/>
    </location>
    <ligand>
        <name>Na(+)</name>
        <dbReference type="ChEBI" id="CHEBI:29101"/>
        <label>1</label>
    </ligand>
</feature>
<feature type="region of interest" description="Disordered" evidence="9">
    <location>
        <begin position="1"/>
        <end position="32"/>
    </location>
</feature>
<reference evidence="12 13" key="1">
    <citation type="submission" date="2018-10" db="EMBL/GenBank/DDBJ databases">
        <authorList>
            <consortium name="Pathogen Informatics"/>
        </authorList>
    </citation>
    <scope>NUCLEOTIDE SEQUENCE [LARGE SCALE GENOMIC DNA]</scope>
</reference>
<dbReference type="Pfam" id="PF02020">
    <property type="entry name" value="W2"/>
    <property type="match status" value="1"/>
</dbReference>
<feature type="region of interest" description="Disordered" evidence="9">
    <location>
        <begin position="1256"/>
        <end position="1278"/>
    </location>
</feature>
<dbReference type="PANTHER" id="PTHR11616">
    <property type="entry name" value="SODIUM/CHLORIDE DEPENDENT TRANSPORTER"/>
    <property type="match status" value="1"/>
</dbReference>
<feature type="transmembrane region" description="Helical" evidence="10">
    <location>
        <begin position="352"/>
        <end position="374"/>
    </location>
</feature>
<feature type="binding site" evidence="6">
    <location>
        <position position="68"/>
    </location>
    <ligand>
        <name>Na(+)</name>
        <dbReference type="ChEBI" id="CHEBI:29101"/>
        <label>1</label>
    </ligand>
</feature>
<feature type="region of interest" description="Disordered" evidence="9">
    <location>
        <begin position="1393"/>
        <end position="1424"/>
    </location>
</feature>
<feature type="transmembrane region" description="Helical" evidence="10">
    <location>
        <begin position="272"/>
        <end position="299"/>
    </location>
</feature>
<keyword evidence="2 8" id="KW-0813">Transport</keyword>
<dbReference type="InterPro" id="IPR003890">
    <property type="entry name" value="MIF4G-like_typ-3"/>
</dbReference>
<evidence type="ECO:0000256" key="7">
    <source>
        <dbReference type="PIRSR" id="PIRSR600175-2"/>
    </source>
</evidence>
<organism evidence="12 13">
    <name type="scientific">Mesocestoides corti</name>
    <name type="common">Flatworm</name>
    <dbReference type="NCBI Taxonomy" id="53468"/>
    <lineage>
        <taxon>Eukaryota</taxon>
        <taxon>Metazoa</taxon>
        <taxon>Spiralia</taxon>
        <taxon>Lophotrochozoa</taxon>
        <taxon>Platyhelminthes</taxon>
        <taxon>Cestoda</taxon>
        <taxon>Eucestoda</taxon>
        <taxon>Cyclophyllidea</taxon>
        <taxon>Mesocestoididae</taxon>
        <taxon>Mesocestoides</taxon>
    </lineage>
</organism>
<dbReference type="GO" id="GO:0046872">
    <property type="term" value="F:metal ion binding"/>
    <property type="evidence" value="ECO:0007669"/>
    <property type="project" value="UniProtKB-KW"/>
</dbReference>
<comment type="subcellular location">
    <subcellularLocation>
        <location evidence="1">Membrane</location>
        <topology evidence="1">Multi-pass membrane protein</topology>
    </subcellularLocation>
</comment>
<keyword evidence="13" id="KW-1185">Reference proteome</keyword>